<organism evidence="1 2">
    <name type="scientific">Austropuccinia psidii MF-1</name>
    <dbReference type="NCBI Taxonomy" id="1389203"/>
    <lineage>
        <taxon>Eukaryota</taxon>
        <taxon>Fungi</taxon>
        <taxon>Dikarya</taxon>
        <taxon>Basidiomycota</taxon>
        <taxon>Pucciniomycotina</taxon>
        <taxon>Pucciniomycetes</taxon>
        <taxon>Pucciniales</taxon>
        <taxon>Sphaerophragmiaceae</taxon>
        <taxon>Austropuccinia</taxon>
    </lineage>
</organism>
<evidence type="ECO:0000313" key="2">
    <source>
        <dbReference type="Proteomes" id="UP000765509"/>
    </source>
</evidence>
<sequence>MWIHIDNGVVTSNSPATIESFRKTLCSNFEIKWSHTLQQIVGLEYAFGKGEVTIMQTRLTRKILKAHPRKVIQQDFPLQPLPSITLAVQGPIVEATPFRSAIGLLAYLFSRSFPDLDFSFNYLARHSMRLLAAHWELLYPVVAYLLKSHRHGIMLNPGFFSLDLWSDAGWGAKLEQSQSGFMQSSGIVPFFGG</sequence>
<evidence type="ECO:0008006" key="3">
    <source>
        <dbReference type="Google" id="ProtNLM"/>
    </source>
</evidence>
<dbReference type="AlphaFoldDB" id="A0A9Q3ICW0"/>
<name>A0A9Q3ICW0_9BASI</name>
<keyword evidence="2" id="KW-1185">Reference proteome</keyword>
<dbReference type="EMBL" id="AVOT02040479">
    <property type="protein sequence ID" value="MBW0535707.1"/>
    <property type="molecule type" value="Genomic_DNA"/>
</dbReference>
<dbReference type="Proteomes" id="UP000765509">
    <property type="component" value="Unassembled WGS sequence"/>
</dbReference>
<protein>
    <recommendedName>
        <fullName evidence="3">Reverse transcriptase Ty1/copia-type domain-containing protein</fullName>
    </recommendedName>
</protein>
<comment type="caution">
    <text evidence="1">The sequence shown here is derived from an EMBL/GenBank/DDBJ whole genome shotgun (WGS) entry which is preliminary data.</text>
</comment>
<gene>
    <name evidence="1" type="ORF">O181_075422</name>
</gene>
<reference evidence="1" key="1">
    <citation type="submission" date="2021-03" db="EMBL/GenBank/DDBJ databases">
        <title>Draft genome sequence of rust myrtle Austropuccinia psidii MF-1, a brazilian biotype.</title>
        <authorList>
            <person name="Quecine M.C."/>
            <person name="Pachon D.M.R."/>
            <person name="Bonatelli M.L."/>
            <person name="Correr F.H."/>
            <person name="Franceschini L.M."/>
            <person name="Leite T.F."/>
            <person name="Margarido G.R.A."/>
            <person name="Almeida C.A."/>
            <person name="Ferrarezi J.A."/>
            <person name="Labate C.A."/>
        </authorList>
    </citation>
    <scope>NUCLEOTIDE SEQUENCE</scope>
    <source>
        <strain evidence="1">MF-1</strain>
    </source>
</reference>
<evidence type="ECO:0000313" key="1">
    <source>
        <dbReference type="EMBL" id="MBW0535707.1"/>
    </source>
</evidence>
<accession>A0A9Q3ICW0</accession>
<dbReference type="OrthoDB" id="1296566at2759"/>
<proteinExistence type="predicted"/>